<reference evidence="1" key="1">
    <citation type="submission" date="2023-04" db="EMBL/GenBank/DDBJ databases">
        <title>A chromosome-level genome assembly of the parasitoid wasp Eretmocerus hayati.</title>
        <authorList>
            <person name="Zhong Y."/>
            <person name="Liu S."/>
            <person name="Liu Y."/>
        </authorList>
    </citation>
    <scope>NUCLEOTIDE SEQUENCE</scope>
    <source>
        <strain evidence="1">ZJU_SS_LIU_2023</strain>
    </source>
</reference>
<accession>A0ACC2NZL1</accession>
<evidence type="ECO:0000313" key="2">
    <source>
        <dbReference type="Proteomes" id="UP001239111"/>
    </source>
</evidence>
<dbReference type="EMBL" id="CM056742">
    <property type="protein sequence ID" value="KAJ8676308.1"/>
    <property type="molecule type" value="Genomic_DNA"/>
</dbReference>
<dbReference type="Proteomes" id="UP001239111">
    <property type="component" value="Chromosome 2"/>
</dbReference>
<organism evidence="1 2">
    <name type="scientific">Eretmocerus hayati</name>
    <dbReference type="NCBI Taxonomy" id="131215"/>
    <lineage>
        <taxon>Eukaryota</taxon>
        <taxon>Metazoa</taxon>
        <taxon>Ecdysozoa</taxon>
        <taxon>Arthropoda</taxon>
        <taxon>Hexapoda</taxon>
        <taxon>Insecta</taxon>
        <taxon>Pterygota</taxon>
        <taxon>Neoptera</taxon>
        <taxon>Endopterygota</taxon>
        <taxon>Hymenoptera</taxon>
        <taxon>Apocrita</taxon>
        <taxon>Proctotrupomorpha</taxon>
        <taxon>Chalcidoidea</taxon>
        <taxon>Aphelinidae</taxon>
        <taxon>Aphelininae</taxon>
        <taxon>Eretmocerus</taxon>
    </lineage>
</organism>
<sequence length="118" mass="13530">MRSDNEKVLDAQQWRVEAQSVIDDVKEHVHELRVCSDLSSSNSSIYLNLTTLEGCKFCISLSAEGFGVIGNQHETNDQEPVEYFETVYSLLDHLSPQYRDSFGKSLMQRLQMLDNVDR</sequence>
<keyword evidence="2" id="KW-1185">Reference proteome</keyword>
<gene>
    <name evidence="1" type="ORF">QAD02_012095</name>
</gene>
<name>A0ACC2NZL1_9HYME</name>
<comment type="caution">
    <text evidence="1">The sequence shown here is derived from an EMBL/GenBank/DDBJ whole genome shotgun (WGS) entry which is preliminary data.</text>
</comment>
<protein>
    <submittedName>
        <fullName evidence="1">Uncharacterized protein</fullName>
    </submittedName>
</protein>
<evidence type="ECO:0000313" key="1">
    <source>
        <dbReference type="EMBL" id="KAJ8676308.1"/>
    </source>
</evidence>
<proteinExistence type="predicted"/>